<evidence type="ECO:0000256" key="7">
    <source>
        <dbReference type="ARBA" id="ARBA00023014"/>
    </source>
</evidence>
<evidence type="ECO:0000256" key="5">
    <source>
        <dbReference type="ARBA" id="ARBA00022898"/>
    </source>
</evidence>
<dbReference type="GO" id="GO:0046872">
    <property type="term" value="F:metal ion binding"/>
    <property type="evidence" value="ECO:0007669"/>
    <property type="project" value="UniProtKB-KW"/>
</dbReference>
<evidence type="ECO:0000313" key="9">
    <source>
        <dbReference type="EMBL" id="RZN67312.1"/>
    </source>
</evidence>
<evidence type="ECO:0000256" key="4">
    <source>
        <dbReference type="ARBA" id="ARBA00022723"/>
    </source>
</evidence>
<keyword evidence="7" id="KW-0411">Iron-sulfur</keyword>
<dbReference type="PANTHER" id="PTHR11601:SF34">
    <property type="entry name" value="CYSTEINE DESULFURASE"/>
    <property type="match status" value="1"/>
</dbReference>
<evidence type="ECO:0000256" key="2">
    <source>
        <dbReference type="ARBA" id="ARBA00006490"/>
    </source>
</evidence>
<dbReference type="InterPro" id="IPR015421">
    <property type="entry name" value="PyrdxlP-dep_Trfase_major"/>
</dbReference>
<dbReference type="InterPro" id="IPR015422">
    <property type="entry name" value="PyrdxlP-dep_Trfase_small"/>
</dbReference>
<dbReference type="Pfam" id="PF00266">
    <property type="entry name" value="Aminotran_5"/>
    <property type="match status" value="1"/>
</dbReference>
<dbReference type="InterPro" id="IPR016454">
    <property type="entry name" value="Cysteine_dSase"/>
</dbReference>
<comment type="caution">
    <text evidence="9">The sequence shown here is derived from an EMBL/GenBank/DDBJ whole genome shotgun (WGS) entry which is preliminary data.</text>
</comment>
<dbReference type="Gene3D" id="3.40.640.10">
    <property type="entry name" value="Type I PLP-dependent aspartate aminotransferase-like (Major domain)"/>
    <property type="match status" value="1"/>
</dbReference>
<keyword evidence="6" id="KW-0408">Iron</keyword>
<keyword evidence="3" id="KW-0808">Transferase</keyword>
<sequence length="383" mass="41545">MKGIYLDHASAMPVDPRVLAFASKHLNNPGNPSSLYSEGLEAKRAIEDARGKIAELVNAEREHCIIFTGGATESNNLAIKGTALRNMGKGKEVVTSAIEHMSVLNPMKDLQKSGFKLTVVPVDSTGMLDLEKLDDSLTKNTTVTSIMYANNEIGTIEPIREMSEIVHEKGLYLHVDATAAEGRIPIDVQNGGIDLLTLSSNDLYGPQGAGAIYIKPGVKIQPILPGGGQERGLRSGTENLFAIAGMGEAARIAKDEMGEESVRLVRMRDELIKDILEIEESYLTGHPTKRLPHHASFHFDRIEGESILLNMDSMYGIQVATGSACSSKTLEPSHVLLAVGLKHEEAHGSMVITLGRSNNLEQVPRIVKGVKETVERLRKLSPL</sequence>
<dbReference type="InterPro" id="IPR015424">
    <property type="entry name" value="PyrdxlP-dep_Trfase"/>
</dbReference>
<dbReference type="Proteomes" id="UP000320766">
    <property type="component" value="Unassembled WGS sequence"/>
</dbReference>
<evidence type="ECO:0000259" key="8">
    <source>
        <dbReference type="Pfam" id="PF00266"/>
    </source>
</evidence>
<proteinExistence type="inferred from homology"/>
<comment type="similarity">
    <text evidence="2">Belongs to the class-V pyridoxal-phosphate-dependent aminotransferase family. NifS/IscS subfamily.</text>
</comment>
<gene>
    <name evidence="9" type="ORF">EF807_07750</name>
</gene>
<evidence type="ECO:0000256" key="6">
    <source>
        <dbReference type="ARBA" id="ARBA00023004"/>
    </source>
</evidence>
<dbReference type="FunFam" id="3.40.640.10:FF:000084">
    <property type="entry name" value="IscS-like cysteine desulfurase"/>
    <property type="match status" value="1"/>
</dbReference>
<dbReference type="Gene3D" id="3.90.1150.10">
    <property type="entry name" value="Aspartate Aminotransferase, domain 1"/>
    <property type="match status" value="1"/>
</dbReference>
<name>A0A520KUW7_9EURY</name>
<dbReference type="AlphaFoldDB" id="A0A520KUW7"/>
<dbReference type="PANTHER" id="PTHR11601">
    <property type="entry name" value="CYSTEINE DESULFURYLASE FAMILY MEMBER"/>
    <property type="match status" value="1"/>
</dbReference>
<feature type="domain" description="Aminotransferase class V" evidence="8">
    <location>
        <begin position="4"/>
        <end position="364"/>
    </location>
</feature>
<keyword evidence="4" id="KW-0479">Metal-binding</keyword>
<dbReference type="SUPFAM" id="SSF53383">
    <property type="entry name" value="PLP-dependent transferases"/>
    <property type="match status" value="1"/>
</dbReference>
<comment type="cofactor">
    <cofactor evidence="1">
        <name>pyridoxal 5'-phosphate</name>
        <dbReference type="ChEBI" id="CHEBI:597326"/>
    </cofactor>
</comment>
<dbReference type="EMBL" id="RXIL01000139">
    <property type="protein sequence ID" value="RZN67312.1"/>
    <property type="molecule type" value="Genomic_DNA"/>
</dbReference>
<accession>A0A520KUW7</accession>
<keyword evidence="5" id="KW-0663">Pyridoxal phosphate</keyword>
<dbReference type="GO" id="GO:0016782">
    <property type="term" value="F:transferase activity, transferring sulphur-containing groups"/>
    <property type="evidence" value="ECO:0007669"/>
    <property type="project" value="UniProtKB-ARBA"/>
</dbReference>
<evidence type="ECO:0000256" key="1">
    <source>
        <dbReference type="ARBA" id="ARBA00001933"/>
    </source>
</evidence>
<evidence type="ECO:0000256" key="3">
    <source>
        <dbReference type="ARBA" id="ARBA00022679"/>
    </source>
</evidence>
<dbReference type="GO" id="GO:0051536">
    <property type="term" value="F:iron-sulfur cluster binding"/>
    <property type="evidence" value="ECO:0007669"/>
    <property type="project" value="UniProtKB-KW"/>
</dbReference>
<protein>
    <submittedName>
        <fullName evidence="9">Cysteine desulfurase</fullName>
    </submittedName>
</protein>
<dbReference type="InterPro" id="IPR000192">
    <property type="entry name" value="Aminotrans_V_dom"/>
</dbReference>
<organism evidence="9 10">
    <name type="scientific">Candidatus Methanolliviera hydrocarbonicum</name>
    <dbReference type="NCBI Taxonomy" id="2491085"/>
    <lineage>
        <taxon>Archaea</taxon>
        <taxon>Methanobacteriati</taxon>
        <taxon>Methanobacteriota</taxon>
        <taxon>Candidatus Methanoliparia</taxon>
        <taxon>Candidatus Methanoliparales</taxon>
        <taxon>Candidatus Methanollivieraceae</taxon>
        <taxon>Candidatus Methanolliviera</taxon>
    </lineage>
</organism>
<dbReference type="PIRSF" id="PIRSF005572">
    <property type="entry name" value="NifS"/>
    <property type="match status" value="1"/>
</dbReference>
<evidence type="ECO:0000313" key="10">
    <source>
        <dbReference type="Proteomes" id="UP000320766"/>
    </source>
</evidence>
<reference evidence="9 10" key="1">
    <citation type="journal article" date="2019" name="Nat. Microbiol.">
        <title>Wide diversity of methane and short-chain alkane metabolisms in uncultured archaea.</title>
        <authorList>
            <person name="Borrel G."/>
            <person name="Adam P.S."/>
            <person name="McKay L.J."/>
            <person name="Chen L.X."/>
            <person name="Sierra-Garcia I.N."/>
            <person name="Sieber C.M."/>
            <person name="Letourneur Q."/>
            <person name="Ghozlane A."/>
            <person name="Andersen G.L."/>
            <person name="Li W.J."/>
            <person name="Hallam S.J."/>
            <person name="Muyzer G."/>
            <person name="de Oliveira V.M."/>
            <person name="Inskeep W.P."/>
            <person name="Banfield J.F."/>
            <person name="Gribaldo S."/>
        </authorList>
    </citation>
    <scope>NUCLEOTIDE SEQUENCE [LARGE SCALE GENOMIC DNA]</scope>
    <source>
        <strain evidence="9">NM1b</strain>
    </source>
</reference>